<reference evidence="7" key="1">
    <citation type="submission" date="2022-10" db="EMBL/GenBank/DDBJ databases">
        <title>Chitiniphilus purpureus sp. nov., a novel chitin-degrading bacterium isolated from crawfish pond sediment.</title>
        <authorList>
            <person name="Li K."/>
        </authorList>
    </citation>
    <scope>NUCLEOTIDE SEQUENCE</scope>
    <source>
        <strain evidence="7">CD1</strain>
    </source>
</reference>
<dbReference type="SUPFAM" id="SSF88659">
    <property type="entry name" value="Sigma3 and sigma4 domains of RNA polymerase sigma factors"/>
    <property type="match status" value="1"/>
</dbReference>
<feature type="domain" description="RNA polymerase sigma-70 region 2" evidence="5">
    <location>
        <begin position="14"/>
        <end position="78"/>
    </location>
</feature>
<dbReference type="Pfam" id="PF08281">
    <property type="entry name" value="Sigma70_r4_2"/>
    <property type="match status" value="1"/>
</dbReference>
<evidence type="ECO:0000313" key="7">
    <source>
        <dbReference type="EMBL" id="UXY15527.1"/>
    </source>
</evidence>
<sequence length="174" mass="19545">MLLELAEPTLETVFLAHRAQLHRLAKKIVGTPELADEITQEAYLKLVEGACAREVANPFGYCCQVVRNLALDHCRRQAVEATYRVYTDDGELPQVPGVGTPERGLHERRMLDAIEEVLGTLPPRTRLAFELYRLAGLTQREIAKRLGCSATLVNFMLKDVAEALRQCRSLLDED</sequence>
<accession>A0ABY6DND5</accession>
<dbReference type="InterPro" id="IPR013249">
    <property type="entry name" value="RNA_pol_sigma70_r4_t2"/>
</dbReference>
<dbReference type="InterPro" id="IPR007627">
    <property type="entry name" value="RNA_pol_sigma70_r2"/>
</dbReference>
<dbReference type="InterPro" id="IPR013325">
    <property type="entry name" value="RNA_pol_sigma_r2"/>
</dbReference>
<keyword evidence="8" id="KW-1185">Reference proteome</keyword>
<evidence type="ECO:0000256" key="3">
    <source>
        <dbReference type="ARBA" id="ARBA00023082"/>
    </source>
</evidence>
<evidence type="ECO:0000256" key="4">
    <source>
        <dbReference type="ARBA" id="ARBA00023163"/>
    </source>
</evidence>
<comment type="similarity">
    <text evidence="1">Belongs to the sigma-70 factor family. ECF subfamily.</text>
</comment>
<keyword evidence="4" id="KW-0804">Transcription</keyword>
<proteinExistence type="inferred from homology"/>
<dbReference type="NCBIfam" id="TIGR02937">
    <property type="entry name" value="sigma70-ECF"/>
    <property type="match status" value="1"/>
</dbReference>
<dbReference type="PANTHER" id="PTHR43133">
    <property type="entry name" value="RNA POLYMERASE ECF-TYPE SIGMA FACTO"/>
    <property type="match status" value="1"/>
</dbReference>
<dbReference type="Gene3D" id="1.10.1740.10">
    <property type="match status" value="1"/>
</dbReference>
<evidence type="ECO:0000313" key="8">
    <source>
        <dbReference type="Proteomes" id="UP001061302"/>
    </source>
</evidence>
<dbReference type="InterPro" id="IPR039425">
    <property type="entry name" value="RNA_pol_sigma-70-like"/>
</dbReference>
<dbReference type="Pfam" id="PF04542">
    <property type="entry name" value="Sigma70_r2"/>
    <property type="match status" value="1"/>
</dbReference>
<name>A0ABY6DND5_9NEIS</name>
<dbReference type="InterPro" id="IPR014284">
    <property type="entry name" value="RNA_pol_sigma-70_dom"/>
</dbReference>
<feature type="domain" description="RNA polymerase sigma factor 70 region 4 type 2" evidence="6">
    <location>
        <begin position="112"/>
        <end position="157"/>
    </location>
</feature>
<protein>
    <submittedName>
        <fullName evidence="7">Sigma-70 family RNA polymerase sigma factor</fullName>
    </submittedName>
</protein>
<dbReference type="SUPFAM" id="SSF88946">
    <property type="entry name" value="Sigma2 domain of RNA polymerase sigma factors"/>
    <property type="match status" value="1"/>
</dbReference>
<dbReference type="InterPro" id="IPR036388">
    <property type="entry name" value="WH-like_DNA-bd_sf"/>
</dbReference>
<dbReference type="PANTHER" id="PTHR43133:SF63">
    <property type="entry name" value="RNA POLYMERASE SIGMA FACTOR FECI-RELATED"/>
    <property type="match status" value="1"/>
</dbReference>
<evidence type="ECO:0000259" key="5">
    <source>
        <dbReference type="Pfam" id="PF04542"/>
    </source>
</evidence>
<dbReference type="EMBL" id="CP106753">
    <property type="protein sequence ID" value="UXY15527.1"/>
    <property type="molecule type" value="Genomic_DNA"/>
</dbReference>
<keyword evidence="2" id="KW-0805">Transcription regulation</keyword>
<organism evidence="7 8">
    <name type="scientific">Chitiniphilus purpureus</name>
    <dbReference type="NCBI Taxonomy" id="2981137"/>
    <lineage>
        <taxon>Bacteria</taxon>
        <taxon>Pseudomonadati</taxon>
        <taxon>Pseudomonadota</taxon>
        <taxon>Betaproteobacteria</taxon>
        <taxon>Neisseriales</taxon>
        <taxon>Chitinibacteraceae</taxon>
        <taxon>Chitiniphilus</taxon>
    </lineage>
</organism>
<dbReference type="Gene3D" id="1.10.10.10">
    <property type="entry name" value="Winged helix-like DNA-binding domain superfamily/Winged helix DNA-binding domain"/>
    <property type="match status" value="1"/>
</dbReference>
<dbReference type="InterPro" id="IPR013324">
    <property type="entry name" value="RNA_pol_sigma_r3/r4-like"/>
</dbReference>
<evidence type="ECO:0000259" key="6">
    <source>
        <dbReference type="Pfam" id="PF08281"/>
    </source>
</evidence>
<gene>
    <name evidence="7" type="ORF">N8I74_00485</name>
</gene>
<dbReference type="Proteomes" id="UP001061302">
    <property type="component" value="Chromosome"/>
</dbReference>
<evidence type="ECO:0000256" key="2">
    <source>
        <dbReference type="ARBA" id="ARBA00023015"/>
    </source>
</evidence>
<evidence type="ECO:0000256" key="1">
    <source>
        <dbReference type="ARBA" id="ARBA00010641"/>
    </source>
</evidence>
<dbReference type="RefSeq" id="WP_263124938.1">
    <property type="nucleotide sequence ID" value="NZ_CP106753.1"/>
</dbReference>
<keyword evidence="3" id="KW-0731">Sigma factor</keyword>